<dbReference type="PROSITE" id="PS50222">
    <property type="entry name" value="EF_HAND_2"/>
    <property type="match status" value="1"/>
</dbReference>
<protein>
    <recommendedName>
        <fullName evidence="6">Calcineurin subunit B</fullName>
    </recommendedName>
    <alternativeName>
        <fullName evidence="7">Calcineurin regulatory subunit</fullName>
    </alternativeName>
    <alternativeName>
        <fullName evidence="8">Protein phosphatase 2B regulatory subunit</fullName>
    </alternativeName>
</protein>
<dbReference type="InterPro" id="IPR002048">
    <property type="entry name" value="EF_hand_dom"/>
</dbReference>
<evidence type="ECO:0000259" key="9">
    <source>
        <dbReference type="PROSITE" id="PS50222"/>
    </source>
</evidence>
<comment type="similarity">
    <text evidence="4">Belongs to the calcineurin regulatory subunit family.</text>
</comment>
<dbReference type="EMBL" id="LWDP01000044">
    <property type="protein sequence ID" value="ORD93840.1"/>
    <property type="molecule type" value="Genomic_DNA"/>
</dbReference>
<accession>A0A1Y1S5Y6</accession>
<dbReference type="Gene3D" id="1.10.238.10">
    <property type="entry name" value="EF-hand"/>
    <property type="match status" value="1"/>
</dbReference>
<gene>
    <name evidence="10" type="primary">CANB2</name>
    <name evidence="10" type="ORF">ECANGB1_1491</name>
</gene>
<comment type="subunit">
    <text evidence="5">Composed of a catalytic subunit (A) and a regulatory subunit (B).</text>
</comment>
<keyword evidence="11" id="KW-1185">Reference proteome</keyword>
<dbReference type="Proteomes" id="UP000192639">
    <property type="component" value="Unassembled WGS sequence"/>
</dbReference>
<dbReference type="SUPFAM" id="SSF47473">
    <property type="entry name" value="EF-hand"/>
    <property type="match status" value="1"/>
</dbReference>
<dbReference type="PANTHER" id="PTHR45942">
    <property type="entry name" value="PROTEIN PHOSPATASE 3 REGULATORY SUBUNIT B ALPHA ISOFORM TYPE 1"/>
    <property type="match status" value="1"/>
</dbReference>
<keyword evidence="2" id="KW-0677">Repeat</keyword>
<dbReference type="AlphaFoldDB" id="A0A1Y1S5Y6"/>
<dbReference type="InterPro" id="IPR018247">
    <property type="entry name" value="EF_Hand_1_Ca_BS"/>
</dbReference>
<evidence type="ECO:0000256" key="7">
    <source>
        <dbReference type="ARBA" id="ARBA00031295"/>
    </source>
</evidence>
<evidence type="ECO:0000256" key="2">
    <source>
        <dbReference type="ARBA" id="ARBA00022737"/>
    </source>
</evidence>
<comment type="caution">
    <text evidence="10">The sequence shown here is derived from an EMBL/GenBank/DDBJ whole genome shotgun (WGS) entry which is preliminary data.</text>
</comment>
<evidence type="ECO:0000256" key="4">
    <source>
        <dbReference type="ARBA" id="ARBA00023774"/>
    </source>
</evidence>
<dbReference type="InterPro" id="IPR011992">
    <property type="entry name" value="EF-hand-dom_pair"/>
</dbReference>
<name>A0A1Y1S5Y6_9MICR</name>
<evidence type="ECO:0000313" key="10">
    <source>
        <dbReference type="EMBL" id="ORD93840.1"/>
    </source>
</evidence>
<sequence>MDGKDKYVKKSDITSVGEFKSNPITNILIKKYTKANKVNFTRLCNDLFEFLNSNDLDTKLRFLFKLYDQDNDGFISGVELYDMLKLLNKNMLENWKIQNIVDKTFAEIGEYTTTMDFEQFKSVIIRKNNNLCDLMDCL</sequence>
<proteinExistence type="inferred from homology"/>
<feature type="domain" description="EF-hand" evidence="9">
    <location>
        <begin position="55"/>
        <end position="90"/>
    </location>
</feature>
<evidence type="ECO:0000256" key="5">
    <source>
        <dbReference type="ARBA" id="ARBA00023792"/>
    </source>
</evidence>
<evidence type="ECO:0000256" key="1">
    <source>
        <dbReference type="ARBA" id="ARBA00022723"/>
    </source>
</evidence>
<reference evidence="10 11" key="1">
    <citation type="journal article" date="2017" name="Environ. Microbiol.">
        <title>Decay of the glycolytic pathway and adaptation to intranuclear parasitism within Enterocytozoonidae microsporidia.</title>
        <authorList>
            <person name="Wiredu Boakye D."/>
            <person name="Jaroenlak P."/>
            <person name="Prachumwat A."/>
            <person name="Williams T.A."/>
            <person name="Bateman K.S."/>
            <person name="Itsathitphaisarn O."/>
            <person name="Sritunyalucksana K."/>
            <person name="Paszkiewicz K.H."/>
            <person name="Moore K.A."/>
            <person name="Stentiford G.D."/>
            <person name="Williams B.A."/>
        </authorList>
    </citation>
    <scope>NUCLEOTIDE SEQUENCE [LARGE SCALE GENOMIC DNA]</scope>
    <source>
        <strain evidence="10 11">GB1</strain>
    </source>
</reference>
<evidence type="ECO:0000313" key="11">
    <source>
        <dbReference type="Proteomes" id="UP000192639"/>
    </source>
</evidence>
<dbReference type="PROSITE" id="PS00018">
    <property type="entry name" value="EF_HAND_1"/>
    <property type="match status" value="1"/>
</dbReference>
<evidence type="ECO:0000256" key="8">
    <source>
        <dbReference type="ARBA" id="ARBA00032848"/>
    </source>
</evidence>
<dbReference type="Pfam" id="PF13405">
    <property type="entry name" value="EF-hand_6"/>
    <property type="match status" value="1"/>
</dbReference>
<dbReference type="OrthoDB" id="191686at2759"/>
<keyword evidence="3" id="KW-0106">Calcium</keyword>
<dbReference type="SMART" id="SM00054">
    <property type="entry name" value="EFh"/>
    <property type="match status" value="1"/>
</dbReference>
<dbReference type="GO" id="GO:0005509">
    <property type="term" value="F:calcium ion binding"/>
    <property type="evidence" value="ECO:0007669"/>
    <property type="project" value="InterPro"/>
</dbReference>
<keyword evidence="1" id="KW-0479">Metal-binding</keyword>
<organism evidence="10 11">
    <name type="scientific">Enterospora canceri</name>
    <dbReference type="NCBI Taxonomy" id="1081671"/>
    <lineage>
        <taxon>Eukaryota</taxon>
        <taxon>Fungi</taxon>
        <taxon>Fungi incertae sedis</taxon>
        <taxon>Microsporidia</taxon>
        <taxon>Enterocytozoonidae</taxon>
        <taxon>Enterospora</taxon>
    </lineage>
</organism>
<evidence type="ECO:0000256" key="3">
    <source>
        <dbReference type="ARBA" id="ARBA00022837"/>
    </source>
</evidence>
<evidence type="ECO:0000256" key="6">
    <source>
        <dbReference type="ARBA" id="ARBA00023832"/>
    </source>
</evidence>
<dbReference type="VEuPathDB" id="MicrosporidiaDB:ECANGB1_1491"/>